<feature type="domain" description="AB hydrolase-1" evidence="1">
    <location>
        <begin position="89"/>
        <end position="338"/>
    </location>
</feature>
<dbReference type="Gene3D" id="3.40.50.1820">
    <property type="entry name" value="alpha/beta hydrolase"/>
    <property type="match status" value="1"/>
</dbReference>
<accession>A0A6L8V4J6</accession>
<evidence type="ECO:0000313" key="3">
    <source>
        <dbReference type="Proteomes" id="UP000481087"/>
    </source>
</evidence>
<dbReference type="Pfam" id="PF00561">
    <property type="entry name" value="Abhydrolase_1"/>
    <property type="match status" value="1"/>
</dbReference>
<keyword evidence="3" id="KW-1185">Reference proteome</keyword>
<name>A0A6L8V4J6_9BACL</name>
<evidence type="ECO:0000259" key="1">
    <source>
        <dbReference type="Pfam" id="PF00561"/>
    </source>
</evidence>
<comment type="caution">
    <text evidence="2">The sequence shown here is derived from an EMBL/GenBank/DDBJ whole genome shotgun (WGS) entry which is preliminary data.</text>
</comment>
<reference evidence="2 3" key="1">
    <citation type="submission" date="2019-12" db="EMBL/GenBank/DDBJ databases">
        <title>Paenibacillus sp. nov. sp. isolated from soil.</title>
        <authorList>
            <person name="Kim J."/>
            <person name="Jeong S.E."/>
            <person name="Jung H.S."/>
            <person name="Jeon C.O."/>
        </authorList>
    </citation>
    <scope>NUCLEOTIDE SEQUENCE [LARGE SCALE GENOMIC DNA]</scope>
    <source>
        <strain evidence="2 3">5J-6</strain>
    </source>
</reference>
<dbReference type="PRINTS" id="PR00412">
    <property type="entry name" value="EPOXHYDRLASE"/>
</dbReference>
<dbReference type="GO" id="GO:0016020">
    <property type="term" value="C:membrane"/>
    <property type="evidence" value="ECO:0007669"/>
    <property type="project" value="TreeGrafter"/>
</dbReference>
<dbReference type="RefSeq" id="WP_161409495.1">
    <property type="nucleotide sequence ID" value="NZ_WTUZ01000022.1"/>
</dbReference>
<keyword evidence="2" id="KW-0378">Hydrolase</keyword>
<dbReference type="SUPFAM" id="SSF53474">
    <property type="entry name" value="alpha/beta-Hydrolases"/>
    <property type="match status" value="1"/>
</dbReference>
<dbReference type="PANTHER" id="PTHR43798:SF33">
    <property type="entry name" value="HYDROLASE, PUTATIVE (AFU_ORTHOLOGUE AFUA_2G14860)-RELATED"/>
    <property type="match status" value="1"/>
</dbReference>
<dbReference type="PANTHER" id="PTHR43798">
    <property type="entry name" value="MONOACYLGLYCEROL LIPASE"/>
    <property type="match status" value="1"/>
</dbReference>
<organism evidence="2 3">
    <name type="scientific">Paenibacillus silvestris</name>
    <dbReference type="NCBI Taxonomy" id="2606219"/>
    <lineage>
        <taxon>Bacteria</taxon>
        <taxon>Bacillati</taxon>
        <taxon>Bacillota</taxon>
        <taxon>Bacilli</taxon>
        <taxon>Bacillales</taxon>
        <taxon>Paenibacillaceae</taxon>
        <taxon>Paenibacillus</taxon>
    </lineage>
</organism>
<sequence>MSRRTKSKALTVATLLIITLMLPTVCLATTYKQNAAPETKPTLISAPSELSRNESMDEELVKTLEGFHNGTKTVNGIKLHYVEGGKGEPLFLLPGWPETWYEYRKIMPELAKYYHVYSIDIRGMGSSDKPTTGYDKKTMASDIYALMNELGYKNIYIAGHDIGSTVAYAFAANYPHATKKLAMLDISHPDNNMLKVPIVAPPGSYDVSNPDRAKFPWWWAFNAVPNLPEQLLQGKNLDIAYNWAYDYLSYDKPALTPQEKAIYIAAYAKPDALRAANDWFRAFRQDIDDFNTYKKLTMPVLGIYGTTGISDLGPFLKENTKNPKVVELKKTGHWIAEEQPEETIKQFKEFFR</sequence>
<dbReference type="InterPro" id="IPR000639">
    <property type="entry name" value="Epox_hydrolase-like"/>
</dbReference>
<dbReference type="InterPro" id="IPR029058">
    <property type="entry name" value="AB_hydrolase_fold"/>
</dbReference>
<dbReference type="EMBL" id="WTUZ01000022">
    <property type="protein sequence ID" value="MZQ85343.1"/>
    <property type="molecule type" value="Genomic_DNA"/>
</dbReference>
<protein>
    <submittedName>
        <fullName evidence="2">Alpha/beta fold hydrolase</fullName>
    </submittedName>
</protein>
<gene>
    <name evidence="2" type="ORF">GQF01_24810</name>
</gene>
<evidence type="ECO:0000313" key="2">
    <source>
        <dbReference type="EMBL" id="MZQ85343.1"/>
    </source>
</evidence>
<proteinExistence type="predicted"/>
<dbReference type="GO" id="GO:0016787">
    <property type="term" value="F:hydrolase activity"/>
    <property type="evidence" value="ECO:0007669"/>
    <property type="project" value="UniProtKB-KW"/>
</dbReference>
<dbReference type="AlphaFoldDB" id="A0A6L8V4J6"/>
<dbReference type="Proteomes" id="UP000481087">
    <property type="component" value="Unassembled WGS sequence"/>
</dbReference>
<dbReference type="InterPro" id="IPR050266">
    <property type="entry name" value="AB_hydrolase_sf"/>
</dbReference>
<dbReference type="InterPro" id="IPR000073">
    <property type="entry name" value="AB_hydrolase_1"/>
</dbReference>